<evidence type="ECO:0000313" key="2">
    <source>
        <dbReference type="Proteomes" id="UP001229421"/>
    </source>
</evidence>
<proteinExistence type="predicted"/>
<dbReference type="AlphaFoldDB" id="A0AAD8NLL3"/>
<name>A0AAD8NLL3_TARER</name>
<reference evidence="1" key="1">
    <citation type="journal article" date="2023" name="bioRxiv">
        <title>Improved chromosome-level genome assembly for marigold (Tagetes erecta).</title>
        <authorList>
            <person name="Jiang F."/>
            <person name="Yuan L."/>
            <person name="Wang S."/>
            <person name="Wang H."/>
            <person name="Xu D."/>
            <person name="Wang A."/>
            <person name="Fan W."/>
        </authorList>
    </citation>
    <scope>NUCLEOTIDE SEQUENCE</scope>
    <source>
        <strain evidence="1">WSJ</strain>
        <tissue evidence="1">Leaf</tissue>
    </source>
</reference>
<dbReference type="PANTHER" id="PTHR33431">
    <property type="entry name" value="ENABLED-LIKE PROTEIN (DUF1635)"/>
    <property type="match status" value="1"/>
</dbReference>
<gene>
    <name evidence="1" type="ORF">QVD17_34315</name>
</gene>
<comment type="caution">
    <text evidence="1">The sequence shown here is derived from an EMBL/GenBank/DDBJ whole genome shotgun (WGS) entry which is preliminary data.</text>
</comment>
<evidence type="ECO:0000313" key="1">
    <source>
        <dbReference type="EMBL" id="KAK1412801.1"/>
    </source>
</evidence>
<organism evidence="1 2">
    <name type="scientific">Tagetes erecta</name>
    <name type="common">African marigold</name>
    <dbReference type="NCBI Taxonomy" id="13708"/>
    <lineage>
        <taxon>Eukaryota</taxon>
        <taxon>Viridiplantae</taxon>
        <taxon>Streptophyta</taxon>
        <taxon>Embryophyta</taxon>
        <taxon>Tracheophyta</taxon>
        <taxon>Spermatophyta</taxon>
        <taxon>Magnoliopsida</taxon>
        <taxon>eudicotyledons</taxon>
        <taxon>Gunneridae</taxon>
        <taxon>Pentapetalae</taxon>
        <taxon>asterids</taxon>
        <taxon>campanulids</taxon>
        <taxon>Asterales</taxon>
        <taxon>Asteraceae</taxon>
        <taxon>Asteroideae</taxon>
        <taxon>Heliantheae alliance</taxon>
        <taxon>Tageteae</taxon>
        <taxon>Tagetes</taxon>
    </lineage>
</organism>
<dbReference type="InterPro" id="IPR012862">
    <property type="entry name" value="DUF1635"/>
</dbReference>
<dbReference type="PANTHER" id="PTHR33431:SF12">
    <property type="entry name" value="HIGH MOBILITY GROUP BOX PROTEIN, PUTATIVE (DUF1635)-RELATED"/>
    <property type="match status" value="1"/>
</dbReference>
<dbReference type="EMBL" id="JAUHHV010000009">
    <property type="protein sequence ID" value="KAK1412801.1"/>
    <property type="molecule type" value="Genomic_DNA"/>
</dbReference>
<sequence length="251" mass="28126">MEEMAYLWSHQESNDELKLKIHYTSLELEAVKAKANEEISKNTESLKQLLHLLKLVCQERDEARDQIHKLLNKIMPISINNSMIPHPLIKPAKANSSFAESNSLSDAYYHSSSSPVNSLDFSNINTNTNSFVQDYRMLHGGFDAMNSPLEANHVALMMESMIKGKALPQRGSLLKAVIEAGSVLQTLYATNPPYGLGKLSSPRWFGNGNQNDQMIGGENMLSFNDVNSSNCQERMIASCYFGPVEKKQRLQ</sequence>
<accession>A0AAD8NLL3</accession>
<dbReference type="Pfam" id="PF07795">
    <property type="entry name" value="DUF1635"/>
    <property type="match status" value="1"/>
</dbReference>
<dbReference type="Proteomes" id="UP001229421">
    <property type="component" value="Unassembled WGS sequence"/>
</dbReference>
<keyword evidence="2" id="KW-1185">Reference proteome</keyword>
<protein>
    <submittedName>
        <fullName evidence="1">Uncharacterized protein</fullName>
    </submittedName>
</protein>